<feature type="domain" description="Thiopeptide-type bacteriocin biosynthesis" evidence="2">
    <location>
        <begin position="668"/>
        <end position="916"/>
    </location>
</feature>
<dbReference type="AlphaFoldDB" id="A0A372NUE6"/>
<reference evidence="3 4" key="1">
    <citation type="submission" date="2018-08" db="EMBL/GenBank/DDBJ databases">
        <title>Mucilaginibacter sp. MYSH2.</title>
        <authorList>
            <person name="Seo T."/>
        </authorList>
    </citation>
    <scope>NUCLEOTIDE SEQUENCE [LARGE SCALE GENOMIC DNA]</scope>
    <source>
        <strain evidence="3 4">MYSH2</strain>
    </source>
</reference>
<proteinExistence type="predicted"/>
<dbReference type="InterPro" id="IPR023809">
    <property type="entry name" value="Thiopep_bacteriocin_synth_dom"/>
</dbReference>
<evidence type="ECO:0000259" key="2">
    <source>
        <dbReference type="Pfam" id="PF14028"/>
    </source>
</evidence>
<evidence type="ECO:0000259" key="1">
    <source>
        <dbReference type="Pfam" id="PF04738"/>
    </source>
</evidence>
<protein>
    <recommendedName>
        <fullName evidence="5">Thiopeptide-type bacteriocin biosynthesis domain-containing protein</fullName>
    </recommendedName>
</protein>
<comment type="caution">
    <text evidence="3">The sequence shown here is derived from an EMBL/GenBank/DDBJ whole genome shotgun (WGS) entry which is preliminary data.</text>
</comment>
<organism evidence="3 4">
    <name type="scientific">Mucilaginibacter conchicola</name>
    <dbReference type="NCBI Taxonomy" id="2303333"/>
    <lineage>
        <taxon>Bacteria</taxon>
        <taxon>Pseudomonadati</taxon>
        <taxon>Bacteroidota</taxon>
        <taxon>Sphingobacteriia</taxon>
        <taxon>Sphingobacteriales</taxon>
        <taxon>Sphingobacteriaceae</taxon>
        <taxon>Mucilaginibacter</taxon>
    </lineage>
</organism>
<dbReference type="EMBL" id="QWDC01000002">
    <property type="protein sequence ID" value="RFZ92878.1"/>
    <property type="molecule type" value="Genomic_DNA"/>
</dbReference>
<sequence>MSAYRFFDRLMLRAPVYSFSRYAPERLGEVLGNREFREAVLLATEGLYRALEAAGFDPEKLSANARWSLLRYYNRMCFRPTPFGAFASVGMTSWGDGSCRISPAMHLHRLHSREVIYGRVSDGRVLAGSDRVGLSPLAYRYGKEFRCYRLELSEADGRYSFHLDAVAAEGLTVRLFRRLAKGPEAFDGLSACIRKLSGCDPEEASGFIGFLLHAQLLQRYAPERSLIGGQETELTDNENGSTDYAVLNSEVTGGPSVEDRAGLERALAALRIMAACAGAAEGALEKFSRAFSDRFGDRQVPLTEALDPDAGISYPETGQAVPEVWTLLHKFFLAKWIQERSRGFYDVLVLSEADLAGLANEQPSVNFPPTTGVLFRKVQEGMVIEHAGGATGTALAGRFSLFSDEAYALCREAAAMEAAAHPDVVFADIRGECGPHTDNINRRRRVYGYEIALDGCINGDKVELLPSELLLSVQDGELVLYSLSLKKRVVPRLSTAFNQNRHGLGMFRFLADLQYQGLCTRLLPDLEVLFPGLAFYPRLTYEKCVLAAAKWKFRSEELPVDVSGMYVFRKRHHLPARVSMGYADRQLVFDLTDHAEALFFLQCIAEKAEVTLTEWLVPDKSVRCGYREMSGQYLAVGWHDSVVYKGMRKDHRKTGTKVTRRFLPGSEWLYIKLYCSEASADRILLGVVRPLLNKFRGELLSWFFIRYKDPEPHIRLRFRVKGEGHGRILAALDRLTRSGEAAGLVQVVQVTAYERELERYSPELITLAEGVFEAGSDLVLIALENEAEVMPLAVVVIYGMLEAFLKGYDDCIAFAGRSAGAFRTEFSIDKQQQLAIDKAFRKLRGKLENALSSKSVSDTAGFLYERIRIINKAVVGVNKVTKMRLLSDLCHMQVNRFFSSDQRPKELEVWSFTEKYIKGEMAKFINRNKEV</sequence>
<evidence type="ECO:0000313" key="3">
    <source>
        <dbReference type="EMBL" id="RFZ92878.1"/>
    </source>
</evidence>
<dbReference type="RefSeq" id="WP_117392587.1">
    <property type="nucleotide sequence ID" value="NZ_QWDC01000002.1"/>
</dbReference>
<evidence type="ECO:0008006" key="5">
    <source>
        <dbReference type="Google" id="ProtNLM"/>
    </source>
</evidence>
<dbReference type="Pfam" id="PF04738">
    <property type="entry name" value="Lant_dehydr_N"/>
    <property type="match status" value="2"/>
</dbReference>
<dbReference type="OrthoDB" id="1273722at2"/>
<dbReference type="NCBIfam" id="TIGR03891">
    <property type="entry name" value="thiopep_ocin"/>
    <property type="match status" value="1"/>
</dbReference>
<keyword evidence="4" id="KW-1185">Reference proteome</keyword>
<gene>
    <name evidence="3" type="ORF">D0C36_15925</name>
</gene>
<dbReference type="Pfam" id="PF14028">
    <property type="entry name" value="Lant_dehydr_C"/>
    <property type="match status" value="1"/>
</dbReference>
<dbReference type="Proteomes" id="UP000264217">
    <property type="component" value="Unassembled WGS sequence"/>
</dbReference>
<evidence type="ECO:0000313" key="4">
    <source>
        <dbReference type="Proteomes" id="UP000264217"/>
    </source>
</evidence>
<feature type="domain" description="Lantibiotic dehydratase N-terminal" evidence="1">
    <location>
        <begin position="263"/>
        <end position="596"/>
    </location>
</feature>
<feature type="domain" description="Lantibiotic dehydratase N-terminal" evidence="1">
    <location>
        <begin position="33"/>
        <end position="217"/>
    </location>
</feature>
<dbReference type="InterPro" id="IPR006827">
    <property type="entry name" value="Lant_deHydtase_N"/>
</dbReference>
<accession>A0A372NUE6</accession>
<name>A0A372NUE6_9SPHI</name>